<feature type="transmembrane region" description="Helical" evidence="7">
    <location>
        <begin position="709"/>
        <end position="726"/>
    </location>
</feature>
<name>A0AAV4LUU9_BABCB</name>
<dbReference type="GO" id="GO:0005794">
    <property type="term" value="C:Golgi apparatus"/>
    <property type="evidence" value="ECO:0007669"/>
    <property type="project" value="TreeGrafter"/>
</dbReference>
<dbReference type="InterPro" id="IPR004342">
    <property type="entry name" value="EXS_C"/>
</dbReference>
<feature type="transmembrane region" description="Helical" evidence="7">
    <location>
        <begin position="784"/>
        <end position="805"/>
    </location>
</feature>
<keyword evidence="11" id="KW-1185">Reference proteome</keyword>
<dbReference type="InterPro" id="IPR004331">
    <property type="entry name" value="SPX_dom"/>
</dbReference>
<feature type="transmembrane region" description="Helical" evidence="7">
    <location>
        <begin position="497"/>
        <end position="518"/>
    </location>
</feature>
<evidence type="ECO:0000313" key="11">
    <source>
        <dbReference type="Proteomes" id="UP001497744"/>
    </source>
</evidence>
<feature type="transmembrane region" description="Helical" evidence="7">
    <location>
        <begin position="466"/>
        <end position="485"/>
    </location>
</feature>
<dbReference type="Pfam" id="PF03105">
    <property type="entry name" value="SPX"/>
    <property type="match status" value="1"/>
</dbReference>
<reference evidence="10 11" key="1">
    <citation type="submission" date="2021-06" db="EMBL/GenBank/DDBJ databases">
        <title>Genome sequence of Babesia caballi.</title>
        <authorList>
            <person name="Yamagishi J."/>
            <person name="Kidaka T."/>
            <person name="Ochi A."/>
        </authorList>
    </citation>
    <scope>NUCLEOTIDE SEQUENCE [LARGE SCALE GENOMIC DNA]</scope>
    <source>
        <strain evidence="10">USDA-D6B2</strain>
    </source>
</reference>
<dbReference type="Proteomes" id="UP001497744">
    <property type="component" value="Unassembled WGS sequence"/>
</dbReference>
<comment type="similarity">
    <text evidence="2">Belongs to the SYG1 (TC 2.A.94) family.</text>
</comment>
<feature type="region of interest" description="Disordered" evidence="6">
    <location>
        <begin position="113"/>
        <end position="143"/>
    </location>
</feature>
<feature type="compositionally biased region" description="Polar residues" evidence="6">
    <location>
        <begin position="129"/>
        <end position="138"/>
    </location>
</feature>
<dbReference type="PANTHER" id="PTHR10783">
    <property type="entry name" value="XENOTROPIC AND POLYTROPIC RETROVIRUS RECEPTOR 1-RELATED"/>
    <property type="match status" value="1"/>
</dbReference>
<dbReference type="PANTHER" id="PTHR10783:SF103">
    <property type="entry name" value="SOLUTE CARRIER FAMILY 53 MEMBER 1"/>
    <property type="match status" value="1"/>
</dbReference>
<dbReference type="GeneID" id="94195239"/>
<evidence type="ECO:0000256" key="2">
    <source>
        <dbReference type="ARBA" id="ARBA00009665"/>
    </source>
</evidence>
<dbReference type="EMBL" id="BPLF01000002">
    <property type="protein sequence ID" value="GIX63758.1"/>
    <property type="molecule type" value="Genomic_DNA"/>
</dbReference>
<keyword evidence="5 7" id="KW-0472">Membrane</keyword>
<keyword evidence="3 7" id="KW-0812">Transmembrane</keyword>
<dbReference type="AlphaFoldDB" id="A0AAV4LUU9"/>
<protein>
    <submittedName>
        <fullName evidence="10">G-protein associated signal transduction protein, putative</fullName>
    </submittedName>
</protein>
<evidence type="ECO:0000259" key="9">
    <source>
        <dbReference type="PROSITE" id="PS51382"/>
    </source>
</evidence>
<feature type="transmembrane region" description="Helical" evidence="7">
    <location>
        <begin position="670"/>
        <end position="688"/>
    </location>
</feature>
<feature type="transmembrane region" description="Helical" evidence="7">
    <location>
        <begin position="581"/>
        <end position="599"/>
    </location>
</feature>
<organism evidence="10 11">
    <name type="scientific">Babesia caballi</name>
    <dbReference type="NCBI Taxonomy" id="5871"/>
    <lineage>
        <taxon>Eukaryota</taxon>
        <taxon>Sar</taxon>
        <taxon>Alveolata</taxon>
        <taxon>Apicomplexa</taxon>
        <taxon>Aconoidasida</taxon>
        <taxon>Piroplasmida</taxon>
        <taxon>Babesiidae</taxon>
        <taxon>Babesia</taxon>
    </lineage>
</organism>
<dbReference type="GO" id="GO:0006817">
    <property type="term" value="P:phosphate ion transport"/>
    <property type="evidence" value="ECO:0007669"/>
    <property type="project" value="TreeGrafter"/>
</dbReference>
<evidence type="ECO:0000259" key="8">
    <source>
        <dbReference type="PROSITE" id="PS51380"/>
    </source>
</evidence>
<gene>
    <name evidence="10" type="ORF">BcabD6B2_31930</name>
</gene>
<comment type="subcellular location">
    <subcellularLocation>
        <location evidence="1">Membrane</location>
        <topology evidence="1">Multi-pass membrane protein</topology>
    </subcellularLocation>
</comment>
<evidence type="ECO:0000313" key="10">
    <source>
        <dbReference type="EMBL" id="GIX63758.1"/>
    </source>
</evidence>
<evidence type="ECO:0000256" key="6">
    <source>
        <dbReference type="SAM" id="MobiDB-lite"/>
    </source>
</evidence>
<dbReference type="GO" id="GO:0000822">
    <property type="term" value="F:inositol hexakisphosphate binding"/>
    <property type="evidence" value="ECO:0007669"/>
    <property type="project" value="TreeGrafter"/>
</dbReference>
<feature type="domain" description="EXS" evidence="8">
    <location>
        <begin position="669"/>
        <end position="869"/>
    </location>
</feature>
<feature type="transmembrane region" description="Helical" evidence="7">
    <location>
        <begin position="549"/>
        <end position="569"/>
    </location>
</feature>
<dbReference type="RefSeq" id="XP_067715827.1">
    <property type="nucleotide sequence ID" value="XM_067859726.1"/>
</dbReference>
<evidence type="ECO:0000256" key="7">
    <source>
        <dbReference type="SAM" id="Phobius"/>
    </source>
</evidence>
<feature type="domain" description="SPX" evidence="9">
    <location>
        <begin position="1"/>
        <end position="411"/>
    </location>
</feature>
<feature type="transmembrane region" description="Helical" evidence="7">
    <location>
        <begin position="738"/>
        <end position="763"/>
    </location>
</feature>
<dbReference type="PROSITE" id="PS51380">
    <property type="entry name" value="EXS"/>
    <property type="match status" value="1"/>
</dbReference>
<dbReference type="GO" id="GO:0016036">
    <property type="term" value="P:cellular response to phosphate starvation"/>
    <property type="evidence" value="ECO:0007669"/>
    <property type="project" value="TreeGrafter"/>
</dbReference>
<dbReference type="PROSITE" id="PS51382">
    <property type="entry name" value="SPX"/>
    <property type="match status" value="1"/>
</dbReference>
<evidence type="ECO:0000256" key="4">
    <source>
        <dbReference type="ARBA" id="ARBA00022989"/>
    </source>
</evidence>
<keyword evidence="4 7" id="KW-1133">Transmembrane helix</keyword>
<sequence>MKFGAKLQTFMVPEWSDKYIRYKELSRLVKRASRLCSGKIPCVDDKEEHDRLTNMFNVDGQMQAQSDGDVCDGFQSATAQKHSIESRAQTHSPSQLAHLNDDCVIDMSIDEVEGSESTSAPFEPCSGPCGTTSTPLSKDSTDPTDAIRYVVDQFEKEGRAPPAKSAVSPDKVPHLQAVLRQLDRVSLSYAGGGTAPRRLNEGNNGAFTSSLTLTTACSGCQATPCSCYRYTPGAAEQAYAVPAQARNMPSDSAHRDTDLPRGNSEWRDLTARQMPENRTGTRPSWHGFWYRLVRGRYSRFNLRKYTRNTQEEALSIFNKVLRDDIRLVVIHYVTEMDYIKSLVRFLKADIARRGGNLDDSYAGLIRKACTAFWDSCDKLRLYLNLNTLAVYKLLKKKDKLLGTGDVFNLYPTYKSVMLSLDVSAGILDDVAQIYNSLMEQPHVDFGVLKSDMESTLNSLRPKPAHGLFYIYGLCTVLLLNSLFLCSFDFNMPFDLQILLSQIPAFRFFFAMSLIWWGFGWCQNYLESYGVNYQFQFGLSSNYSATEKDYYLVGGFQTLSSLALFVFFLLDCRLHLLPEHHLYFLYPIILILSHLVIVMWPNRNLKLKLRKRLLIAVLRVVGAPFGLGEKVTLADSIIADVMTSLTRPLRDLVFLITYFFIGVTSDHKVESPIVKTWIIPVVMCYPYFIRFSQCFRRYYNEKRWLHVGNMAKYISGISCVVVSSVYWETLFGMTVWQRRALVITFYVIATLFQCWWDFVIDWGLDVNWNIFKTRQNRLMYTRQSYYLAVLFNMVCRCTWALTTIPFSLISNEELSSDIVFLMASVIEIVRRVVWVTFRLESEHLLNSYKYRTALWVPKLYNCKNLIVKEMKMLNEQL</sequence>
<evidence type="ECO:0000256" key="1">
    <source>
        <dbReference type="ARBA" id="ARBA00004141"/>
    </source>
</evidence>
<comment type="caution">
    <text evidence="10">The sequence shown here is derived from an EMBL/GenBank/DDBJ whole genome shotgun (WGS) entry which is preliminary data.</text>
</comment>
<evidence type="ECO:0000256" key="3">
    <source>
        <dbReference type="ARBA" id="ARBA00022692"/>
    </source>
</evidence>
<accession>A0AAV4LUU9</accession>
<dbReference type="GO" id="GO:0005886">
    <property type="term" value="C:plasma membrane"/>
    <property type="evidence" value="ECO:0007669"/>
    <property type="project" value="TreeGrafter"/>
</dbReference>
<evidence type="ECO:0000256" key="5">
    <source>
        <dbReference type="ARBA" id="ARBA00023136"/>
    </source>
</evidence>
<proteinExistence type="inferred from homology"/>
<dbReference type="Pfam" id="PF03124">
    <property type="entry name" value="EXS"/>
    <property type="match status" value="1"/>
</dbReference>